<name>A0A0S8JU80_UNCW3</name>
<evidence type="ECO:0000313" key="2">
    <source>
        <dbReference type="Proteomes" id="UP000050975"/>
    </source>
</evidence>
<comment type="caution">
    <text evidence="1">The sequence shown here is derived from an EMBL/GenBank/DDBJ whole genome shotgun (WGS) entry which is preliminary data.</text>
</comment>
<gene>
    <name evidence="1" type="ORF">AMJ74_05895</name>
</gene>
<dbReference type="EMBL" id="LJVE01000126">
    <property type="protein sequence ID" value="KPL12954.1"/>
    <property type="molecule type" value="Genomic_DNA"/>
</dbReference>
<sequence>MIYEDAEQKEILKSLSRYETIFKEKVERQLSKMGEIRELLTPVQQARYLIFQDEFEREIRRMIKEVRKLKPR</sequence>
<protein>
    <submittedName>
        <fullName evidence="1">Uncharacterized protein</fullName>
    </submittedName>
</protein>
<proteinExistence type="predicted"/>
<dbReference type="Proteomes" id="UP000050975">
    <property type="component" value="Unassembled WGS sequence"/>
</dbReference>
<reference evidence="1 2" key="1">
    <citation type="journal article" date="2015" name="Microbiome">
        <title>Genomic resolution of linkages in carbon, nitrogen, and sulfur cycling among widespread estuary sediment bacteria.</title>
        <authorList>
            <person name="Baker B.J."/>
            <person name="Lazar C.S."/>
            <person name="Teske A.P."/>
            <person name="Dick G.J."/>
        </authorList>
    </citation>
    <scope>NUCLEOTIDE SEQUENCE [LARGE SCALE GENOMIC DNA]</scope>
    <source>
        <strain evidence="1">SM1_77</strain>
    </source>
</reference>
<evidence type="ECO:0000313" key="1">
    <source>
        <dbReference type="EMBL" id="KPL12954.1"/>
    </source>
</evidence>
<accession>A0A0S8JU80</accession>
<organism evidence="1 2">
    <name type="scientific">candidate division WOR_3 bacterium SM1_77</name>
    <dbReference type="NCBI Taxonomy" id="1703778"/>
    <lineage>
        <taxon>Bacteria</taxon>
        <taxon>Bacteria division WOR-3</taxon>
    </lineage>
</organism>
<dbReference type="AlphaFoldDB" id="A0A0S8JU80"/>